<sequence>MIRKLNFEVWPTNPALIETQPVHWCLRTIISGAAAYTGAINCTRVPLKPSEQLADIAFQNFNCPDFEFCTNLLRSKLLAVYDRLQRPKKTQIAVFSLLLYDLFLRPYQQSASLDLPMANGTAVTAQKRRTFETRYEENSVETLLLFTTNCCNGESIMKGPVLK</sequence>
<dbReference type="Proteomes" id="UP000887013">
    <property type="component" value="Unassembled WGS sequence"/>
</dbReference>
<proteinExistence type="predicted"/>
<comment type="caution">
    <text evidence="1">The sequence shown here is derived from an EMBL/GenBank/DDBJ whole genome shotgun (WGS) entry which is preliminary data.</text>
</comment>
<reference evidence="1" key="1">
    <citation type="submission" date="2020-08" db="EMBL/GenBank/DDBJ databases">
        <title>Multicomponent nature underlies the extraordinary mechanical properties of spider dragline silk.</title>
        <authorList>
            <person name="Kono N."/>
            <person name="Nakamura H."/>
            <person name="Mori M."/>
            <person name="Yoshida Y."/>
            <person name="Ohtoshi R."/>
            <person name="Malay A.D."/>
            <person name="Moran D.A.P."/>
            <person name="Tomita M."/>
            <person name="Numata K."/>
            <person name="Arakawa K."/>
        </authorList>
    </citation>
    <scope>NUCLEOTIDE SEQUENCE</scope>
</reference>
<organism evidence="1 2">
    <name type="scientific">Nephila pilipes</name>
    <name type="common">Giant wood spider</name>
    <name type="synonym">Nephila maculata</name>
    <dbReference type="NCBI Taxonomy" id="299642"/>
    <lineage>
        <taxon>Eukaryota</taxon>
        <taxon>Metazoa</taxon>
        <taxon>Ecdysozoa</taxon>
        <taxon>Arthropoda</taxon>
        <taxon>Chelicerata</taxon>
        <taxon>Arachnida</taxon>
        <taxon>Araneae</taxon>
        <taxon>Araneomorphae</taxon>
        <taxon>Entelegynae</taxon>
        <taxon>Araneoidea</taxon>
        <taxon>Nephilidae</taxon>
        <taxon>Nephila</taxon>
    </lineage>
</organism>
<gene>
    <name evidence="1" type="ORF">NPIL_357351</name>
</gene>
<name>A0A8X6QB77_NEPPI</name>
<accession>A0A8X6QB77</accession>
<evidence type="ECO:0000313" key="2">
    <source>
        <dbReference type="Proteomes" id="UP000887013"/>
    </source>
</evidence>
<dbReference type="EMBL" id="BMAW01125419">
    <property type="protein sequence ID" value="GFU12233.1"/>
    <property type="molecule type" value="Genomic_DNA"/>
</dbReference>
<protein>
    <submittedName>
        <fullName evidence="1">Uncharacterized protein</fullName>
    </submittedName>
</protein>
<evidence type="ECO:0000313" key="1">
    <source>
        <dbReference type="EMBL" id="GFU12233.1"/>
    </source>
</evidence>
<keyword evidence="2" id="KW-1185">Reference proteome</keyword>
<dbReference type="AlphaFoldDB" id="A0A8X6QB77"/>